<dbReference type="SMART" id="SM00147">
    <property type="entry name" value="RasGEF"/>
    <property type="match status" value="1"/>
</dbReference>
<feature type="domain" description="N-terminal Ras-GEF" evidence="5">
    <location>
        <begin position="559"/>
        <end position="687"/>
    </location>
</feature>
<dbReference type="CDD" id="cd00882">
    <property type="entry name" value="Ras_like_GTPase"/>
    <property type="match status" value="1"/>
</dbReference>
<keyword evidence="7" id="KW-1185">Reference proteome</keyword>
<keyword evidence="1 2" id="KW-0344">Guanine-nucleotide releasing factor</keyword>
<dbReference type="PROSITE" id="PS50009">
    <property type="entry name" value="RASGEF_CAT"/>
    <property type="match status" value="1"/>
</dbReference>
<feature type="compositionally biased region" description="Polar residues" evidence="3">
    <location>
        <begin position="1"/>
        <end position="14"/>
    </location>
</feature>
<evidence type="ECO:0000313" key="7">
    <source>
        <dbReference type="Proteomes" id="UP000217199"/>
    </source>
</evidence>
<dbReference type="Gene3D" id="3.40.50.300">
    <property type="entry name" value="P-loop containing nucleotide triphosphate hydrolases"/>
    <property type="match status" value="1"/>
</dbReference>
<dbReference type="Gene3D" id="1.10.840.10">
    <property type="entry name" value="Ras guanine-nucleotide exchange factors catalytic domain"/>
    <property type="match status" value="1"/>
</dbReference>
<name>A0A286UNG1_9AGAM</name>
<feature type="region of interest" description="Disordered" evidence="3">
    <location>
        <begin position="1"/>
        <end position="47"/>
    </location>
</feature>
<dbReference type="Pfam" id="PF00617">
    <property type="entry name" value="RasGEF"/>
    <property type="match status" value="1"/>
</dbReference>
<dbReference type="InterPro" id="IPR023578">
    <property type="entry name" value="Ras_GEF_dom_sf"/>
</dbReference>
<comment type="caution">
    <text evidence="6">The sequence shown here is derived from an EMBL/GenBank/DDBJ whole genome shotgun (WGS) entry which is preliminary data.</text>
</comment>
<feature type="region of interest" description="Disordered" evidence="3">
    <location>
        <begin position="451"/>
        <end position="500"/>
    </location>
</feature>
<feature type="region of interest" description="Disordered" evidence="3">
    <location>
        <begin position="524"/>
        <end position="543"/>
    </location>
</feature>
<dbReference type="GO" id="GO:0005886">
    <property type="term" value="C:plasma membrane"/>
    <property type="evidence" value="ECO:0007669"/>
    <property type="project" value="TreeGrafter"/>
</dbReference>
<sequence length="1047" mass="116530">MSENTLHPSNNNHAPSFPQIPPPHIPKPISESRSEPLDSGARLDLSSLGQGANKRDLIAGHLSHDISNMSGSAEPPGMYLHFSHPQRCVASQSLYLSTLSYASNNSGTLLVPRPPSRSGRIRPGLRTLVQRVKRHSRHSGPQTNFSEDDIESSPYEDSEFEQGYSGEASTQIGRRILEDGPTRSRKSTGAGAHPPLANINTSINVVPSVIPENSPPLRTKASAPTPLDSNRSRHRKPSEGRYYDESSHRWLKGCGKSAFMRRAWKNARISEQTRHTVSAKDSDGTRVIHYNSRKAYMQAHEGRDYFLTLIEISIQELEHVDGEIHGDVWPSVLPKIDGAFVLYDASDRSSFIHIEELIHGYYKNRIPYIVLACKSDLPHLISPADSSNVASKYDGGIVEISNNEAGRDKTKRCVGVLLRGVCRRRWGDVNPDLNPCSPGLYNAPAPWELNPSPSRGIGSSTNIPSPNHNAPTRATVSSSSSAPPPPPPTAYPTKEFRRQPPPPQIPLVPLLLIESIVDLTRSSGKSTESINPLAQAASPEVEPALPEPGIPMKKEFKQSPPAAPWLTIEELLEKLFFLSCSGNDPSFISHFFLTCRRFTTPRKILLAMQKRMLELNQPSNDYTLAAYAQLRICTLLEQWIHDHPTDFAVPGTAGALQALIKQILRQPHTLYYGSDFLPFLEILPTLQDQDSSWAVKVETIIADSDESDNDSDAVNPARPITRERKSSIPLSAKNFLSGNLPATIRTVGSISPSPRDTLSRLVKASNGILHVDSEELAREITRRELDLYMRIESRDWLRHTLVSGKKDPNSDRIARFNTHYNDLHDWAASMILCHDKPKSRARVVEKLAEVAVRLRNLNNYSGLRAIITAITQSTYPNDEVMEIFKQKTELHKKYLSSDILMRTSGAHQSYRMALKNTKGPCIPCLEIHTSDLRRAHEGNPDHKSDDPTKIHWAKFNMIGKFVTTTTQLQNNCRGQHGYGFVENPQIAQYFDIPVLDYDAQQDRLGPPPEDDGDVFATPLPPALALDHSGHSKDSGIVRRKVLSMLYL</sequence>
<organism evidence="6 7">
    <name type="scientific">Pyrrhoderma noxium</name>
    <dbReference type="NCBI Taxonomy" id="2282107"/>
    <lineage>
        <taxon>Eukaryota</taxon>
        <taxon>Fungi</taxon>
        <taxon>Dikarya</taxon>
        <taxon>Basidiomycota</taxon>
        <taxon>Agaricomycotina</taxon>
        <taxon>Agaricomycetes</taxon>
        <taxon>Hymenochaetales</taxon>
        <taxon>Hymenochaetaceae</taxon>
        <taxon>Pyrrhoderma</taxon>
    </lineage>
</organism>
<dbReference type="InParanoid" id="A0A286UNG1"/>
<dbReference type="Pfam" id="PF00618">
    <property type="entry name" value="RasGEF_N"/>
    <property type="match status" value="1"/>
</dbReference>
<evidence type="ECO:0000313" key="6">
    <source>
        <dbReference type="EMBL" id="PAV21147.1"/>
    </source>
</evidence>
<dbReference type="PANTHER" id="PTHR23113:SF348">
    <property type="entry name" value="GUANYL-NUCLEOTIDE EXCHANGE FACTOR RASGEF, PUTATIVE (AFU_ORTHOLOGUE AFUA_1G04700)-RELATED"/>
    <property type="match status" value="1"/>
</dbReference>
<feature type="region of interest" description="Disordered" evidence="3">
    <location>
        <begin position="210"/>
        <end position="242"/>
    </location>
</feature>
<dbReference type="Gene3D" id="1.20.870.10">
    <property type="entry name" value="Son of sevenless (SoS) protein Chain: S domain 1"/>
    <property type="match status" value="1"/>
</dbReference>
<feature type="region of interest" description="Disordered" evidence="3">
    <location>
        <begin position="180"/>
        <end position="199"/>
    </location>
</feature>
<accession>A0A286UNG1</accession>
<dbReference type="InterPro" id="IPR008937">
    <property type="entry name" value="Ras-like_GEF"/>
</dbReference>
<dbReference type="PROSITE" id="PS50212">
    <property type="entry name" value="RASGEF_NTER"/>
    <property type="match status" value="1"/>
</dbReference>
<dbReference type="GO" id="GO:0005085">
    <property type="term" value="F:guanyl-nucleotide exchange factor activity"/>
    <property type="evidence" value="ECO:0007669"/>
    <property type="project" value="UniProtKB-KW"/>
</dbReference>
<evidence type="ECO:0000256" key="1">
    <source>
        <dbReference type="ARBA" id="ARBA00022658"/>
    </source>
</evidence>
<dbReference type="OrthoDB" id="28357at2759"/>
<evidence type="ECO:0000259" key="5">
    <source>
        <dbReference type="PROSITE" id="PS50212"/>
    </source>
</evidence>
<dbReference type="STRING" id="2282107.A0A286UNG1"/>
<dbReference type="AlphaFoldDB" id="A0A286UNG1"/>
<feature type="compositionally biased region" description="Low complexity" evidence="3">
    <location>
        <begin position="470"/>
        <end position="481"/>
    </location>
</feature>
<evidence type="ECO:0000256" key="2">
    <source>
        <dbReference type="PROSITE-ProRule" id="PRU00168"/>
    </source>
</evidence>
<dbReference type="InterPro" id="IPR001895">
    <property type="entry name" value="RASGEF_cat_dom"/>
</dbReference>
<protein>
    <submittedName>
        <fullName evidence="6">Ras GEF</fullName>
    </submittedName>
</protein>
<dbReference type="GO" id="GO:0007265">
    <property type="term" value="P:Ras protein signal transduction"/>
    <property type="evidence" value="ECO:0007669"/>
    <property type="project" value="TreeGrafter"/>
</dbReference>
<dbReference type="InterPro" id="IPR027417">
    <property type="entry name" value="P-loop_NTPase"/>
</dbReference>
<dbReference type="CDD" id="cd06224">
    <property type="entry name" value="REM"/>
    <property type="match status" value="1"/>
</dbReference>
<dbReference type="SUPFAM" id="SSF52540">
    <property type="entry name" value="P-loop containing nucleoside triphosphate hydrolases"/>
    <property type="match status" value="1"/>
</dbReference>
<dbReference type="SUPFAM" id="SSF48366">
    <property type="entry name" value="Ras GEF"/>
    <property type="match status" value="1"/>
</dbReference>
<feature type="compositionally biased region" description="Acidic residues" evidence="3">
    <location>
        <begin position="146"/>
        <end position="160"/>
    </location>
</feature>
<evidence type="ECO:0000259" key="4">
    <source>
        <dbReference type="PROSITE" id="PS50009"/>
    </source>
</evidence>
<reference evidence="6 7" key="1">
    <citation type="journal article" date="2017" name="Mol. Ecol.">
        <title>Comparative and population genomic landscape of Phellinus noxius: A hypervariable fungus causing root rot in trees.</title>
        <authorList>
            <person name="Chung C.L."/>
            <person name="Lee T.J."/>
            <person name="Akiba M."/>
            <person name="Lee H.H."/>
            <person name="Kuo T.H."/>
            <person name="Liu D."/>
            <person name="Ke H.M."/>
            <person name="Yokoi T."/>
            <person name="Roa M.B."/>
            <person name="Lu M.J."/>
            <person name="Chang Y.Y."/>
            <person name="Ann P.J."/>
            <person name="Tsai J.N."/>
            <person name="Chen C.Y."/>
            <person name="Tzean S.S."/>
            <person name="Ota Y."/>
            <person name="Hattori T."/>
            <person name="Sahashi N."/>
            <person name="Liou R.F."/>
            <person name="Kikuchi T."/>
            <person name="Tsai I.J."/>
        </authorList>
    </citation>
    <scope>NUCLEOTIDE SEQUENCE [LARGE SCALE GENOMIC DNA]</scope>
    <source>
        <strain evidence="6 7">FFPRI411160</strain>
    </source>
</reference>
<feature type="region of interest" description="Disordered" evidence="3">
    <location>
        <begin position="131"/>
        <end position="172"/>
    </location>
</feature>
<dbReference type="InterPro" id="IPR036964">
    <property type="entry name" value="RASGEF_cat_dom_sf"/>
</dbReference>
<evidence type="ECO:0000256" key="3">
    <source>
        <dbReference type="SAM" id="MobiDB-lite"/>
    </source>
</evidence>
<dbReference type="InterPro" id="IPR000651">
    <property type="entry name" value="Ras-like_Gua-exchang_fac_N"/>
</dbReference>
<feature type="compositionally biased region" description="Polar residues" evidence="3">
    <location>
        <begin position="451"/>
        <end position="469"/>
    </location>
</feature>
<gene>
    <name evidence="6" type="ORF">PNOK_0377400</name>
</gene>
<dbReference type="PANTHER" id="PTHR23113">
    <property type="entry name" value="GUANINE NUCLEOTIDE EXCHANGE FACTOR"/>
    <property type="match status" value="1"/>
</dbReference>
<dbReference type="Proteomes" id="UP000217199">
    <property type="component" value="Unassembled WGS sequence"/>
</dbReference>
<proteinExistence type="predicted"/>
<feature type="domain" description="Ras-GEF" evidence="4">
    <location>
        <begin position="772"/>
        <end position="1002"/>
    </location>
</feature>
<dbReference type="EMBL" id="NBII01000003">
    <property type="protein sequence ID" value="PAV21147.1"/>
    <property type="molecule type" value="Genomic_DNA"/>
</dbReference>